<evidence type="ECO:0008006" key="3">
    <source>
        <dbReference type="Google" id="ProtNLM"/>
    </source>
</evidence>
<dbReference type="InterPro" id="IPR045493">
    <property type="entry name" value="DUF6435"/>
</dbReference>
<dbReference type="EMBL" id="FNAC01000024">
    <property type="protein sequence ID" value="SDD32034.1"/>
    <property type="molecule type" value="Genomic_DNA"/>
</dbReference>
<keyword evidence="2" id="KW-1185">Reference proteome</keyword>
<dbReference type="NCBIfam" id="NF033487">
    <property type="entry name" value="Lacal_2735_fam"/>
    <property type="match status" value="1"/>
</dbReference>
<dbReference type="STRING" id="686796.SAMN04488104_10246"/>
<name>A0A1G6TSZ7_9BACT</name>
<evidence type="ECO:0000313" key="2">
    <source>
        <dbReference type="Proteomes" id="UP000199060"/>
    </source>
</evidence>
<evidence type="ECO:0000313" key="1">
    <source>
        <dbReference type="EMBL" id="SDD32034.1"/>
    </source>
</evidence>
<protein>
    <recommendedName>
        <fullName evidence="3">Lacal_2735 family protein</fullName>
    </recommendedName>
</protein>
<dbReference type="Proteomes" id="UP000199060">
    <property type="component" value="Unassembled WGS sequence"/>
</dbReference>
<reference evidence="2" key="1">
    <citation type="submission" date="2016-10" db="EMBL/GenBank/DDBJ databases">
        <authorList>
            <person name="Varghese N."/>
            <person name="Submissions S."/>
        </authorList>
    </citation>
    <scope>NUCLEOTIDE SEQUENCE [LARGE SCALE GENOMIC DNA]</scope>
    <source>
        <strain evidence="2">DSM 23095</strain>
    </source>
</reference>
<gene>
    <name evidence="1" type="ORF">SAMN04488104_10246</name>
</gene>
<dbReference type="AlphaFoldDB" id="A0A1G6TSZ7"/>
<accession>A0A1G6TSZ7</accession>
<organism evidence="1 2">
    <name type="scientific">Algoriphagus faecimaris</name>
    <dbReference type="NCBI Taxonomy" id="686796"/>
    <lineage>
        <taxon>Bacteria</taxon>
        <taxon>Pseudomonadati</taxon>
        <taxon>Bacteroidota</taxon>
        <taxon>Cytophagia</taxon>
        <taxon>Cytophagales</taxon>
        <taxon>Cyclobacteriaceae</taxon>
        <taxon>Algoriphagus</taxon>
    </lineage>
</organism>
<dbReference type="RefSeq" id="WP_139162730.1">
    <property type="nucleotide sequence ID" value="NZ_FNAC01000024.1"/>
</dbReference>
<sequence length="55" mass="6288">MFGLFKKKSEKEKLQEQYTKMLSEVHKLSQSNRTAADKLAAEAEELAKKIEKMGS</sequence>
<proteinExistence type="predicted"/>
<dbReference type="Pfam" id="PF20027">
    <property type="entry name" value="DUF6435"/>
    <property type="match status" value="1"/>
</dbReference>